<keyword evidence="7" id="KW-1185">Reference proteome</keyword>
<keyword evidence="1" id="KW-0805">Transcription regulation</keyword>
<dbReference type="PANTHER" id="PTHR30055">
    <property type="entry name" value="HTH-TYPE TRANSCRIPTIONAL REGULATOR RUTR"/>
    <property type="match status" value="1"/>
</dbReference>
<evidence type="ECO:0000256" key="1">
    <source>
        <dbReference type="ARBA" id="ARBA00023015"/>
    </source>
</evidence>
<dbReference type="RefSeq" id="WP_205377511.1">
    <property type="nucleotide sequence ID" value="NZ_JAFEJA010000002.1"/>
</dbReference>
<evidence type="ECO:0000256" key="3">
    <source>
        <dbReference type="ARBA" id="ARBA00023163"/>
    </source>
</evidence>
<reference evidence="6 7" key="1">
    <citation type="journal article" date="2016" name="Arch. Microbiol.">
        <title>Streptomyces zhihengii sp. nov., isolated from rhizospheric soil of Psammosilene tunicoides.</title>
        <authorList>
            <person name="Huang M.J."/>
            <person name="Fei J.J."/>
            <person name="Salam N."/>
            <person name="Kim C.J."/>
            <person name="Hozzein W.N."/>
            <person name="Xiao M."/>
            <person name="Huang H.Q."/>
            <person name="Li W.J."/>
        </authorList>
    </citation>
    <scope>NUCLEOTIDE SEQUENCE [LARGE SCALE GENOMIC DNA]</scope>
    <source>
        <strain evidence="6 7">YIM T102</strain>
    </source>
</reference>
<dbReference type="Gene3D" id="1.10.357.10">
    <property type="entry name" value="Tetracycline Repressor, domain 2"/>
    <property type="match status" value="1"/>
</dbReference>
<evidence type="ECO:0000313" key="6">
    <source>
        <dbReference type="EMBL" id="MBM9623368.1"/>
    </source>
</evidence>
<evidence type="ECO:0000256" key="4">
    <source>
        <dbReference type="PROSITE-ProRule" id="PRU00335"/>
    </source>
</evidence>
<accession>A0ABS2V191</accession>
<comment type="caution">
    <text evidence="6">The sequence shown here is derived from an EMBL/GenBank/DDBJ whole genome shotgun (WGS) entry which is preliminary data.</text>
</comment>
<keyword evidence="3" id="KW-0804">Transcription</keyword>
<feature type="DNA-binding region" description="H-T-H motif" evidence="4">
    <location>
        <begin position="39"/>
        <end position="58"/>
    </location>
</feature>
<dbReference type="InterPro" id="IPR001647">
    <property type="entry name" value="HTH_TetR"/>
</dbReference>
<dbReference type="InterPro" id="IPR050109">
    <property type="entry name" value="HTH-type_TetR-like_transc_reg"/>
</dbReference>
<organism evidence="6 7">
    <name type="scientific">Streptomyces zhihengii</name>
    <dbReference type="NCBI Taxonomy" id="1818004"/>
    <lineage>
        <taxon>Bacteria</taxon>
        <taxon>Bacillati</taxon>
        <taxon>Actinomycetota</taxon>
        <taxon>Actinomycetes</taxon>
        <taxon>Kitasatosporales</taxon>
        <taxon>Streptomycetaceae</taxon>
        <taxon>Streptomyces</taxon>
    </lineage>
</organism>
<sequence>MARRTPAARPSRMLPADRRTQILEAARRLLEFRPVDELSVESVAREAGVSPGLLFHYFGSQRRFRQAVLEAAADELLAHVRPDPALSPAEQLRAGITTFTDHVTRYPAVYRAVTRLGAAAGVRTLHRSARSTLAGWLHTALAGAGAPATPAVTLAVTGWLACMEEIVLAWLDEPTTDRRSLEELCERSFYQLVRAALDDEEQWLLLRERVTVRPPAPPAR</sequence>
<dbReference type="EMBL" id="JAFEJA010000002">
    <property type="protein sequence ID" value="MBM9623368.1"/>
    <property type="molecule type" value="Genomic_DNA"/>
</dbReference>
<dbReference type="InterPro" id="IPR009057">
    <property type="entry name" value="Homeodomain-like_sf"/>
</dbReference>
<keyword evidence="2 4" id="KW-0238">DNA-binding</keyword>
<dbReference type="PANTHER" id="PTHR30055:SF234">
    <property type="entry name" value="HTH-TYPE TRANSCRIPTIONAL REGULATOR BETI"/>
    <property type="match status" value="1"/>
</dbReference>
<proteinExistence type="predicted"/>
<evidence type="ECO:0000259" key="5">
    <source>
        <dbReference type="PROSITE" id="PS50977"/>
    </source>
</evidence>
<feature type="domain" description="HTH tetR-type" evidence="5">
    <location>
        <begin position="16"/>
        <end position="76"/>
    </location>
</feature>
<dbReference type="Proteomes" id="UP000664109">
    <property type="component" value="Unassembled WGS sequence"/>
</dbReference>
<evidence type="ECO:0000313" key="7">
    <source>
        <dbReference type="Proteomes" id="UP000664109"/>
    </source>
</evidence>
<protein>
    <submittedName>
        <fullName evidence="6">TetR/AcrR family transcriptional regulator</fullName>
    </submittedName>
</protein>
<name>A0ABS2V191_9ACTN</name>
<dbReference type="SUPFAM" id="SSF46689">
    <property type="entry name" value="Homeodomain-like"/>
    <property type="match status" value="1"/>
</dbReference>
<dbReference type="Pfam" id="PF00440">
    <property type="entry name" value="TetR_N"/>
    <property type="match status" value="1"/>
</dbReference>
<evidence type="ECO:0000256" key="2">
    <source>
        <dbReference type="ARBA" id="ARBA00023125"/>
    </source>
</evidence>
<gene>
    <name evidence="6" type="ORF">JE024_32740</name>
</gene>
<dbReference type="PROSITE" id="PS50977">
    <property type="entry name" value="HTH_TETR_2"/>
    <property type="match status" value="1"/>
</dbReference>